<sequence>VVPTAPLSAPPHLVSSPLSRLSPHAGVSPHGMEPLSRESSVHPRGGTSGGGSGAVVTFGDLPALHGLGSPGGASSSSHNQGQAGRLGEVSEDNSGIVDHSELRQHSLEARSARKTTAEVVGITSIRRERGNALVRIIGAGSDYNDPNTRESLDSSRTPPVKGTPIPAEGIEETHVVNEYTEIPEQLLPVFVNSLVTEDCPCWIRLGCQFSNVSLRAIGLLSWGETIFFRDTDSTFRDFAKALGCSSYRCLLLLMNLAFLATATHLFSKRLAGGQFSAGALAWLRNSEYGSLPSECVQALLTDVVVAAGAVAVLLTSGIPFCEGRGRSLEIIECKRALYKYAAARHFANHWAKKTTWDAIFQCF</sequence>
<evidence type="ECO:0000313" key="3">
    <source>
        <dbReference type="Proteomes" id="UP000654075"/>
    </source>
</evidence>
<dbReference type="Proteomes" id="UP000654075">
    <property type="component" value="Unassembled WGS sequence"/>
</dbReference>
<protein>
    <submittedName>
        <fullName evidence="2">Uncharacterized protein</fullName>
    </submittedName>
</protein>
<gene>
    <name evidence="2" type="ORF">PGLA1383_LOCUS10603</name>
</gene>
<comment type="caution">
    <text evidence="2">The sequence shown here is derived from an EMBL/GenBank/DDBJ whole genome shotgun (WGS) entry which is preliminary data.</text>
</comment>
<organism evidence="2 3">
    <name type="scientific">Polarella glacialis</name>
    <name type="common">Dinoflagellate</name>
    <dbReference type="NCBI Taxonomy" id="89957"/>
    <lineage>
        <taxon>Eukaryota</taxon>
        <taxon>Sar</taxon>
        <taxon>Alveolata</taxon>
        <taxon>Dinophyceae</taxon>
        <taxon>Suessiales</taxon>
        <taxon>Suessiaceae</taxon>
        <taxon>Polarella</taxon>
    </lineage>
</organism>
<accession>A0A813DZJ4</accession>
<feature type="region of interest" description="Disordered" evidence="1">
    <location>
        <begin position="1"/>
        <end position="90"/>
    </location>
</feature>
<feature type="non-terminal residue" evidence="2">
    <location>
        <position position="1"/>
    </location>
</feature>
<dbReference type="AlphaFoldDB" id="A0A813DZJ4"/>
<evidence type="ECO:0000313" key="2">
    <source>
        <dbReference type="EMBL" id="CAE8591943.1"/>
    </source>
</evidence>
<name>A0A813DZJ4_POLGL</name>
<feature type="region of interest" description="Disordered" evidence="1">
    <location>
        <begin position="144"/>
        <end position="165"/>
    </location>
</feature>
<reference evidence="2" key="1">
    <citation type="submission" date="2021-02" db="EMBL/GenBank/DDBJ databases">
        <authorList>
            <person name="Dougan E. K."/>
            <person name="Rhodes N."/>
            <person name="Thang M."/>
            <person name="Chan C."/>
        </authorList>
    </citation>
    <scope>NUCLEOTIDE SEQUENCE</scope>
</reference>
<keyword evidence="3" id="KW-1185">Reference proteome</keyword>
<dbReference type="EMBL" id="CAJNNV010005340">
    <property type="protein sequence ID" value="CAE8591943.1"/>
    <property type="molecule type" value="Genomic_DNA"/>
</dbReference>
<feature type="non-terminal residue" evidence="2">
    <location>
        <position position="363"/>
    </location>
</feature>
<evidence type="ECO:0000256" key="1">
    <source>
        <dbReference type="SAM" id="MobiDB-lite"/>
    </source>
</evidence>
<feature type="compositionally biased region" description="Low complexity" evidence="1">
    <location>
        <begin position="54"/>
        <end position="78"/>
    </location>
</feature>
<proteinExistence type="predicted"/>